<dbReference type="InterPro" id="IPR002885">
    <property type="entry name" value="PPR_rpt"/>
</dbReference>
<comment type="similarity">
    <text evidence="1">Belongs to the PPR family. P subfamily.</text>
</comment>
<dbReference type="Proteomes" id="UP001318860">
    <property type="component" value="Unassembled WGS sequence"/>
</dbReference>
<dbReference type="Gene3D" id="1.25.40.10">
    <property type="entry name" value="Tetratricopeptide repeat domain"/>
    <property type="match status" value="2"/>
</dbReference>
<dbReference type="EMBL" id="JABTTQ020002407">
    <property type="protein sequence ID" value="KAK6124339.1"/>
    <property type="molecule type" value="Genomic_DNA"/>
</dbReference>
<feature type="repeat" description="PPR" evidence="3">
    <location>
        <begin position="132"/>
        <end position="166"/>
    </location>
</feature>
<organism evidence="4 5">
    <name type="scientific">Rehmannia glutinosa</name>
    <name type="common">Chinese foxglove</name>
    <dbReference type="NCBI Taxonomy" id="99300"/>
    <lineage>
        <taxon>Eukaryota</taxon>
        <taxon>Viridiplantae</taxon>
        <taxon>Streptophyta</taxon>
        <taxon>Embryophyta</taxon>
        <taxon>Tracheophyta</taxon>
        <taxon>Spermatophyta</taxon>
        <taxon>Magnoliopsida</taxon>
        <taxon>eudicotyledons</taxon>
        <taxon>Gunneridae</taxon>
        <taxon>Pentapetalae</taxon>
        <taxon>asterids</taxon>
        <taxon>lamiids</taxon>
        <taxon>Lamiales</taxon>
        <taxon>Orobanchaceae</taxon>
        <taxon>Rehmannieae</taxon>
        <taxon>Rehmannia</taxon>
    </lineage>
</organism>
<proteinExistence type="inferred from homology"/>
<reference evidence="4 5" key="1">
    <citation type="journal article" date="2021" name="Comput. Struct. Biotechnol. J.">
        <title>De novo genome assembly of the potent medicinal plant Rehmannia glutinosa using nanopore technology.</title>
        <authorList>
            <person name="Ma L."/>
            <person name="Dong C."/>
            <person name="Song C."/>
            <person name="Wang X."/>
            <person name="Zheng X."/>
            <person name="Niu Y."/>
            <person name="Chen S."/>
            <person name="Feng W."/>
        </authorList>
    </citation>
    <scope>NUCLEOTIDE SEQUENCE [LARGE SCALE GENOMIC DNA]</scope>
    <source>
        <strain evidence="4">DH-2019</strain>
    </source>
</reference>
<dbReference type="NCBIfam" id="TIGR00756">
    <property type="entry name" value="PPR"/>
    <property type="match status" value="3"/>
</dbReference>
<dbReference type="PANTHER" id="PTHR45717:SF20">
    <property type="entry name" value="OS07G0598500 PROTEIN"/>
    <property type="match status" value="1"/>
</dbReference>
<evidence type="ECO:0000256" key="3">
    <source>
        <dbReference type="PROSITE-ProRule" id="PRU00708"/>
    </source>
</evidence>
<evidence type="ECO:0000256" key="2">
    <source>
        <dbReference type="ARBA" id="ARBA00022737"/>
    </source>
</evidence>
<protein>
    <recommendedName>
        <fullName evidence="6">Pentatricopeptide repeat-containing protein</fullName>
    </recommendedName>
</protein>
<dbReference type="Pfam" id="PF13041">
    <property type="entry name" value="PPR_2"/>
    <property type="match status" value="1"/>
</dbReference>
<dbReference type="PANTHER" id="PTHR45717">
    <property type="entry name" value="OS12G0527900 PROTEIN"/>
    <property type="match status" value="1"/>
</dbReference>
<evidence type="ECO:0000313" key="5">
    <source>
        <dbReference type="Proteomes" id="UP001318860"/>
    </source>
</evidence>
<keyword evidence="2" id="KW-0677">Repeat</keyword>
<evidence type="ECO:0000256" key="1">
    <source>
        <dbReference type="ARBA" id="ARBA00007626"/>
    </source>
</evidence>
<accession>A0ABR0UNU6</accession>
<keyword evidence="5" id="KW-1185">Reference proteome</keyword>
<sequence>MLSNIQACKALIRTYVISRRLYYTKSKPKNKVSLYAKISPLGNPNVNVTPELEKWVEMGNKVRFAELQRIILDLRKRKRFAQALQVSEWMTSKGIYELTPVQHAVQLDLIGKVHGFLHAESYFNSLSDQNKTDKVYGALLHCYVRQRQTEKALTHLNNMKEKGLALSSVAFNDIMCLYSNIGENDKVTEVFKQMKEKGVHPDNLSYRICINSFGVRSDVAGLERFLNEMENDAQIVMDWNTYAVVANFHVKAGFKDKANIVLKKAEERLDAKDGLGYNHLISLHARLGNIDDVFRLWGLEKNACKRCLNRDYINMIESLVKLGELDEAEKVLKEWESSGNCYDFRVPSVLIVGHIETAYGEVDNALNSLKVALEVHEASKEIKLDEKVITKILSFVGEKGSSDDDEKVVNLLRSVVPLKRQMYHALLKSSVSAGKEVHGLLNIMKSDNYEEDGETLKILSLEQKEM</sequence>
<feature type="repeat" description="PPR" evidence="3">
    <location>
        <begin position="167"/>
        <end position="201"/>
    </location>
</feature>
<dbReference type="Pfam" id="PF01535">
    <property type="entry name" value="PPR"/>
    <property type="match status" value="3"/>
</dbReference>
<dbReference type="PROSITE" id="PS51375">
    <property type="entry name" value="PPR"/>
    <property type="match status" value="2"/>
</dbReference>
<name>A0ABR0UNU6_REHGL</name>
<dbReference type="InterPro" id="IPR011990">
    <property type="entry name" value="TPR-like_helical_dom_sf"/>
</dbReference>
<evidence type="ECO:0008006" key="6">
    <source>
        <dbReference type="Google" id="ProtNLM"/>
    </source>
</evidence>
<evidence type="ECO:0000313" key="4">
    <source>
        <dbReference type="EMBL" id="KAK6124339.1"/>
    </source>
</evidence>
<comment type="caution">
    <text evidence="4">The sequence shown here is derived from an EMBL/GenBank/DDBJ whole genome shotgun (WGS) entry which is preliminary data.</text>
</comment>
<gene>
    <name evidence="4" type="ORF">DH2020_041909</name>
</gene>